<sequence>MNAPAPLAGLKVVEFTHMVMGPAAGAILASLGAEVVRVEPAEGDKTRTLLGSGAGYFPMYNRHKKSISLDLKSDEGLATARALAAEADIVVENFRPGALDKLGLGYEALAEANPRLIYCSAKGFLPGPYEKRTALDEVAQMMGGLAYMTGPPGRPLRAGSSVIDVTGGMFGVIGILAALEERHRTGRGRLVQASLFETTVYLVGQHMAQLAVTGQAASPMPARISAWAIYDVFETKDHPVFIGVVTDSLWEKFCAIFGLDELWADESLRRNNERVLQRDRILPRIRDLIAGFSRAEVIERLEGSGLPFAPIGKPEDMFDDPHLNAIGALEPVTLPDGRVTRLPTVPIAFDGQLVARASALPLPDADGEEVRSGLSSAAASAATR</sequence>
<evidence type="ECO:0000256" key="1">
    <source>
        <dbReference type="ARBA" id="ARBA00022679"/>
    </source>
</evidence>
<organism evidence="3 4">
    <name type="scientific">Sphingobium jiangsuense</name>
    <dbReference type="NCBI Taxonomy" id="870476"/>
    <lineage>
        <taxon>Bacteria</taxon>
        <taxon>Pseudomonadati</taxon>
        <taxon>Pseudomonadota</taxon>
        <taxon>Alphaproteobacteria</taxon>
        <taxon>Sphingomonadales</taxon>
        <taxon>Sphingomonadaceae</taxon>
        <taxon>Sphingobium</taxon>
    </lineage>
</organism>
<comment type="caution">
    <text evidence="3">The sequence shown here is derived from an EMBL/GenBank/DDBJ whole genome shotgun (WGS) entry which is preliminary data.</text>
</comment>
<keyword evidence="4" id="KW-1185">Reference proteome</keyword>
<dbReference type="RefSeq" id="WP_188070686.1">
    <property type="nucleotide sequence ID" value="NZ_BSPS01000007.1"/>
</dbReference>
<dbReference type="PANTHER" id="PTHR48207">
    <property type="entry name" value="SUCCINATE--HYDROXYMETHYLGLUTARATE COA-TRANSFERASE"/>
    <property type="match status" value="1"/>
</dbReference>
<dbReference type="PANTHER" id="PTHR48207:SF3">
    <property type="entry name" value="SUCCINATE--HYDROXYMETHYLGLUTARATE COA-TRANSFERASE"/>
    <property type="match status" value="1"/>
</dbReference>
<dbReference type="SUPFAM" id="SSF89796">
    <property type="entry name" value="CoA-transferase family III (CaiB/BaiF)"/>
    <property type="match status" value="1"/>
</dbReference>
<protein>
    <submittedName>
        <fullName evidence="3">Crotonobetainyl-CoA:carnitine CoA-transferase CaiB-like acyl-CoA transferase</fullName>
    </submittedName>
</protein>
<dbReference type="Proteomes" id="UP000571950">
    <property type="component" value="Unassembled WGS sequence"/>
</dbReference>
<evidence type="ECO:0000313" key="3">
    <source>
        <dbReference type="EMBL" id="MBB3925139.1"/>
    </source>
</evidence>
<dbReference type="InterPro" id="IPR023606">
    <property type="entry name" value="CoA-Trfase_III_dom_1_sf"/>
</dbReference>
<dbReference type="GO" id="GO:0008410">
    <property type="term" value="F:CoA-transferase activity"/>
    <property type="evidence" value="ECO:0007669"/>
    <property type="project" value="TreeGrafter"/>
</dbReference>
<name>A0A7W6FPL4_9SPHN</name>
<dbReference type="InterPro" id="IPR003673">
    <property type="entry name" value="CoA-Trfase_fam_III"/>
</dbReference>
<evidence type="ECO:0000256" key="2">
    <source>
        <dbReference type="SAM" id="MobiDB-lite"/>
    </source>
</evidence>
<feature type="region of interest" description="Disordered" evidence="2">
    <location>
        <begin position="364"/>
        <end position="384"/>
    </location>
</feature>
<dbReference type="Pfam" id="PF02515">
    <property type="entry name" value="CoA_transf_3"/>
    <property type="match status" value="1"/>
</dbReference>
<dbReference type="Gene3D" id="3.40.50.10540">
    <property type="entry name" value="Crotonobetainyl-coa:carnitine coa-transferase, domain 1"/>
    <property type="match status" value="1"/>
</dbReference>
<evidence type="ECO:0000313" key="4">
    <source>
        <dbReference type="Proteomes" id="UP000571950"/>
    </source>
</evidence>
<accession>A0A7W6FPL4</accession>
<gene>
    <name evidence="3" type="ORF">GGR43_000840</name>
</gene>
<dbReference type="InterPro" id="IPR050483">
    <property type="entry name" value="CoA-transferase_III_domain"/>
</dbReference>
<dbReference type="EMBL" id="JACIDT010000002">
    <property type="protein sequence ID" value="MBB3925139.1"/>
    <property type="molecule type" value="Genomic_DNA"/>
</dbReference>
<dbReference type="InterPro" id="IPR044855">
    <property type="entry name" value="CoA-Trfase_III_dom3_sf"/>
</dbReference>
<feature type="compositionally biased region" description="Low complexity" evidence="2">
    <location>
        <begin position="375"/>
        <end position="384"/>
    </location>
</feature>
<dbReference type="AlphaFoldDB" id="A0A7W6FPL4"/>
<proteinExistence type="predicted"/>
<dbReference type="Gene3D" id="3.30.1540.10">
    <property type="entry name" value="formyl-coa transferase, domain 3"/>
    <property type="match status" value="1"/>
</dbReference>
<reference evidence="3 4" key="1">
    <citation type="submission" date="2020-08" db="EMBL/GenBank/DDBJ databases">
        <title>Genomic Encyclopedia of Type Strains, Phase IV (KMG-IV): sequencing the most valuable type-strain genomes for metagenomic binning, comparative biology and taxonomic classification.</title>
        <authorList>
            <person name="Goeker M."/>
        </authorList>
    </citation>
    <scope>NUCLEOTIDE SEQUENCE [LARGE SCALE GENOMIC DNA]</scope>
    <source>
        <strain evidence="3 4">DSM 26189</strain>
    </source>
</reference>
<keyword evidence="1 3" id="KW-0808">Transferase</keyword>